<keyword evidence="9" id="KW-1185">Reference proteome</keyword>
<dbReference type="PROSITE" id="PS50082">
    <property type="entry name" value="WD_REPEATS_2"/>
    <property type="match status" value="2"/>
</dbReference>
<organism evidence="9 10">
    <name type="scientific">Trichuris muris</name>
    <name type="common">Mouse whipworm</name>
    <dbReference type="NCBI Taxonomy" id="70415"/>
    <lineage>
        <taxon>Eukaryota</taxon>
        <taxon>Metazoa</taxon>
        <taxon>Ecdysozoa</taxon>
        <taxon>Nematoda</taxon>
        <taxon>Enoplea</taxon>
        <taxon>Dorylaimia</taxon>
        <taxon>Trichinellida</taxon>
        <taxon>Trichuridae</taxon>
        <taxon>Trichuris</taxon>
    </lineage>
</organism>
<dbReference type="PANTHER" id="PTHR44099">
    <property type="entry name" value="RABCONNECTIN-3B, ISOFORM A"/>
    <property type="match status" value="1"/>
</dbReference>
<dbReference type="Pfam" id="PF01055">
    <property type="entry name" value="Glyco_hydro_31_2nd"/>
    <property type="match status" value="1"/>
</dbReference>
<protein>
    <submittedName>
        <fullName evidence="10">WD_REPEATS_REGION domain-containing protein</fullName>
    </submittedName>
</protein>
<sequence>MAWPGHCCYPDFTHPNASAYWYDKVTKFHQDLMFDGLWIDMNEPSNFNDGNNYANSEIAKCANDTWNYPKYVPRVVDHYAAGLLGKTVCMEAQFNGGSHYDLHSLYGHSMSKLTHEVLKQFNPRLRPFILTRSNFVGTGRYAFHWLGDNHAVWEQLKWSIVGMLEYNLFGISMVGADICGFVGNTTEALCRRWTQLGAFYPFSRNHNSANAAPQDPVAFGEDFARMASEIIRERYRLLPYLYTLFYWSHVNGTPVVRPILMEFPADENTWNLDDQFLWGRCLMVSPVIEEGATSREVYYPRARWFSYFNRTERTDLLGKRSLLPCDQNSILLDIRGGCIVPTQTPALSTLRSRENPMQLLVALSESMTATGTLFLDDGQTDLVPDNAYSILSLELATRVHNGCTVFSLHVSTSRSSFNQSCLFDEIIVMGLPGRPINVVRSGSTVRSMYDPNNKVMVIDNLSLRCNMLVDSQLEWQMRGNITVEFASLWSLTVFETLIQFHYQSFCKMPQKGLRKLSCEVRHRVEQDTEATMVVSQQISRHRTHSISETKAASDKKKPTALADEGLKSLAGRKISKAKLLKWRHGFHGLEFAQQSPHFNEREDGLVEMVDDLTLAVVVWSENYPLLQITSLCVLRHHSLVVSGCSDGRLCLWRLAECLKAQPLHIFMGHTSSILCIAVVHDSLSRGYCVVSDRSGKLAVWDCLGRCCLISKRMDHVAMSMAVHEIVWSGKIETAVFCTGNHPEVLALRSSTLESLFCLCSRVEPDWISAFCLFTTSKKADVVIGITNSGFVKMWSLSNTNACNPAIYEDESKQLQCYLANTLVISPFNPRSLLLVTSSVASIYDSSNFTLLCTCQSPEGERWLGGAFVQIDKLVLWCSNGSAYLHQLPRSRLTGKAVEAVAGSQSAADLAKLEDPFLCCKLQSNGKDAEFLPIVSCFYFVTKFGVDEVALLIRGDADGCLTVWTLPTLSDDAISSVIQKSISPLVLSPVVISSLASYWKDLLHVPTGMLGPVQSQCNGEKSIVTCTLFMRSAMKIAFGRSDGSLVIAPATVVLRKQFFRAGLRSEAHPYRVLQGHEGAVTCLLYPYQENCRYDPAHLVSGGEDFSVLLWDLKSAVIIHRFCVQAGPIERLLVPPGDCNAKVQQSVCSIASDHSVALLNLKDLRLCLLASKHLFPVKSVHWRPADDFILISCADGSLYVWQMETGLLDRILTGTLAEEVLLANSEMEGFVKATDGTFSALSTQLFQSFSYGNNTATKEIIEKLQNSLSKDQTVPLRMSMAPPLSVLPIIANGVVDTHVVFFNMESLIICLLIVEHGVLHTEAAEKQQQALDVGSRAQRAESFVMAEKGNICVEIAQLLLSLLYRWGCNAEMDELCKKKLGLMQPDALPDSAKDARDQVTSSLTAWLSSSLITHHLLAIASLSTTLMSMTYMSFIPELISRRKLLKSSWEGEDIGSLAEQQQCAVDGQSEKLKNSRPNLMQQLLSEQAEIRNLWRRVRCVHEQACIEMLASRGFVGLDVELLAMRWQDRCSQSREAAQGLLIVELNRLGSLGRQELVRKWAPFLPVVVEPSVSLFGPSLFTTQACNACGVSPADDKMRKNVGQTSDVASGADANMGAKSTSVHLMQMRRKQEIATVLLGIVGSSFNNDLDTSIPFVTCQSLFECVVHPPNDALPLYSPLRRSCIDLLGQGFVTWQPYLDISKLVVPLLMMCAGMEQTYPSGRNHFPHSAAAETSRVALSALFLVSHSRPSAFVTALSREVARFSSISQHQTYYQSSPLLRSQNEIIRILDSLSNTQFDALLDVMPAVADIIIHCLSVQLLKYKTVGEFCPTLSKFPMISFSANTRRIAFGTKSGTVIVYELRAAKSQVMQAHSRCVSACCFSDDGKHLATYSSDEAKLNVWLTAQSFLGMGQSQAKCIRQFAVPNVDLTSLAQEAVNGEYCRIKSTSINSAGKL</sequence>
<keyword evidence="5" id="KW-0326">Glycosidase</keyword>
<dbReference type="InterPro" id="IPR049916">
    <property type="entry name" value="WDR72-like"/>
</dbReference>
<comment type="similarity">
    <text evidence="1">Belongs to the glycosyl hydrolase 31 family.</text>
</comment>
<dbReference type="WBParaSite" id="TMUE_2000008390.1">
    <property type="protein sequence ID" value="TMUE_2000008390.1"/>
    <property type="gene ID" value="WBGene00300263"/>
</dbReference>
<feature type="domain" description="Glycoside hydrolase family 31 TIM barrel" evidence="7">
    <location>
        <begin position="3"/>
        <end position="244"/>
    </location>
</feature>
<dbReference type="Pfam" id="PF21365">
    <property type="entry name" value="Glyco_hydro_31_3rd"/>
    <property type="match status" value="1"/>
</dbReference>
<dbReference type="Gene3D" id="3.20.20.80">
    <property type="entry name" value="Glycosidases"/>
    <property type="match status" value="1"/>
</dbReference>
<dbReference type="InterPro" id="IPR015943">
    <property type="entry name" value="WD40/YVTN_repeat-like_dom_sf"/>
</dbReference>
<dbReference type="PROSITE" id="PS00129">
    <property type="entry name" value="GLYCOSYL_HYDROL_F31_1"/>
    <property type="match status" value="1"/>
</dbReference>
<reference evidence="10" key="1">
    <citation type="submission" date="2019-12" db="UniProtKB">
        <authorList>
            <consortium name="WormBaseParasite"/>
        </authorList>
    </citation>
    <scope>IDENTIFICATION</scope>
</reference>
<dbReference type="PROSITE" id="PS00707">
    <property type="entry name" value="GLYCOSYL_HYDROL_F31_2"/>
    <property type="match status" value="1"/>
</dbReference>
<dbReference type="InterPro" id="IPR030459">
    <property type="entry name" value="Glyco_hydro_31_CS"/>
</dbReference>
<feature type="repeat" description="WD" evidence="6">
    <location>
        <begin position="1168"/>
        <end position="1204"/>
    </location>
</feature>
<evidence type="ECO:0000313" key="9">
    <source>
        <dbReference type="Proteomes" id="UP000046395"/>
    </source>
</evidence>
<evidence type="ECO:0000256" key="4">
    <source>
        <dbReference type="ARBA" id="ARBA00022801"/>
    </source>
</evidence>
<evidence type="ECO:0000256" key="6">
    <source>
        <dbReference type="PROSITE-ProRule" id="PRU00221"/>
    </source>
</evidence>
<dbReference type="InterPro" id="IPR036322">
    <property type="entry name" value="WD40_repeat_dom_sf"/>
</dbReference>
<feature type="repeat" description="WD" evidence="6">
    <location>
        <begin position="1072"/>
        <end position="1119"/>
    </location>
</feature>
<evidence type="ECO:0000256" key="5">
    <source>
        <dbReference type="ARBA" id="ARBA00023295"/>
    </source>
</evidence>
<keyword evidence="2 6" id="KW-0853">WD repeat</keyword>
<dbReference type="InterPro" id="IPR013780">
    <property type="entry name" value="Glyco_hydro_b"/>
</dbReference>
<dbReference type="Gene3D" id="2.130.10.10">
    <property type="entry name" value="YVTN repeat-like/Quinoprotein amine dehydrogenase"/>
    <property type="match status" value="3"/>
</dbReference>
<dbReference type="STRING" id="70415.A0A5S6QME5"/>
<dbReference type="Gene3D" id="2.60.40.1180">
    <property type="entry name" value="Golgi alpha-mannosidase II"/>
    <property type="match status" value="2"/>
</dbReference>
<evidence type="ECO:0000256" key="3">
    <source>
        <dbReference type="ARBA" id="ARBA00022737"/>
    </source>
</evidence>
<dbReference type="PANTHER" id="PTHR44099:SF4">
    <property type="entry name" value="RABCONNECTIN-3B, ISOFORM A"/>
    <property type="match status" value="1"/>
</dbReference>
<dbReference type="GO" id="GO:0005737">
    <property type="term" value="C:cytoplasm"/>
    <property type="evidence" value="ECO:0007669"/>
    <property type="project" value="TreeGrafter"/>
</dbReference>
<dbReference type="InterPro" id="IPR048395">
    <property type="entry name" value="Glyco_hydro_31_C"/>
</dbReference>
<evidence type="ECO:0000256" key="2">
    <source>
        <dbReference type="ARBA" id="ARBA00022574"/>
    </source>
</evidence>
<dbReference type="GO" id="GO:0005975">
    <property type="term" value="P:carbohydrate metabolic process"/>
    <property type="evidence" value="ECO:0007669"/>
    <property type="project" value="InterPro"/>
</dbReference>
<evidence type="ECO:0000256" key="1">
    <source>
        <dbReference type="ARBA" id="ARBA00007806"/>
    </source>
</evidence>
<proteinExistence type="inferred from homology"/>
<keyword evidence="3" id="KW-0677">Repeat</keyword>
<accession>A0A5S6QME5</accession>
<dbReference type="GO" id="GO:0004553">
    <property type="term" value="F:hydrolase activity, hydrolyzing O-glycosyl compounds"/>
    <property type="evidence" value="ECO:0007669"/>
    <property type="project" value="InterPro"/>
</dbReference>
<dbReference type="InterPro" id="IPR001680">
    <property type="entry name" value="WD40_rpt"/>
</dbReference>
<dbReference type="SUPFAM" id="SSF50978">
    <property type="entry name" value="WD40 repeat-like"/>
    <property type="match status" value="2"/>
</dbReference>
<feature type="domain" description="Glycosyl hydrolase family 31 C-terminal" evidence="8">
    <location>
        <begin position="252"/>
        <end position="340"/>
    </location>
</feature>
<dbReference type="Proteomes" id="UP000046395">
    <property type="component" value="Unassembled WGS sequence"/>
</dbReference>
<dbReference type="InterPro" id="IPR000322">
    <property type="entry name" value="Glyco_hydro_31_TIM"/>
</dbReference>
<dbReference type="PROSITE" id="PS00678">
    <property type="entry name" value="WD_REPEATS_1"/>
    <property type="match status" value="1"/>
</dbReference>
<dbReference type="InterPro" id="IPR030458">
    <property type="entry name" value="Glyco_hydro_31_AS"/>
</dbReference>
<dbReference type="SMART" id="SM00320">
    <property type="entry name" value="WD40"/>
    <property type="match status" value="6"/>
</dbReference>
<dbReference type="SUPFAM" id="SSF51011">
    <property type="entry name" value="Glycosyl hydrolase domain"/>
    <property type="match status" value="1"/>
</dbReference>
<dbReference type="InterPro" id="IPR019775">
    <property type="entry name" value="WD40_repeat_CS"/>
</dbReference>
<keyword evidence="4" id="KW-0378">Hydrolase</keyword>
<evidence type="ECO:0000259" key="8">
    <source>
        <dbReference type="Pfam" id="PF21365"/>
    </source>
</evidence>
<dbReference type="InterPro" id="IPR017853">
    <property type="entry name" value="GH"/>
</dbReference>
<dbReference type="Pfam" id="PF00400">
    <property type="entry name" value="WD40"/>
    <property type="match status" value="4"/>
</dbReference>
<dbReference type="SUPFAM" id="SSF51445">
    <property type="entry name" value="(Trans)glycosidases"/>
    <property type="match status" value="1"/>
</dbReference>
<evidence type="ECO:0000259" key="7">
    <source>
        <dbReference type="Pfam" id="PF01055"/>
    </source>
</evidence>
<name>A0A5S6QME5_TRIMR</name>
<evidence type="ECO:0000313" key="10">
    <source>
        <dbReference type="WBParaSite" id="TMUE_2000008390.1"/>
    </source>
</evidence>